<accession>A0A0J9X7W9</accession>
<keyword evidence="1" id="KW-1133">Transmembrane helix</keyword>
<dbReference type="Pfam" id="PF02383">
    <property type="entry name" value="Syja_N"/>
    <property type="match status" value="1"/>
</dbReference>
<evidence type="ECO:0000259" key="2">
    <source>
        <dbReference type="PROSITE" id="PS50275"/>
    </source>
</evidence>
<feature type="domain" description="SAC" evidence="2">
    <location>
        <begin position="111"/>
        <end position="449"/>
    </location>
</feature>
<dbReference type="GO" id="GO:0034593">
    <property type="term" value="F:phosphatidylinositol bisphosphate phosphatase activity"/>
    <property type="evidence" value="ECO:0007669"/>
    <property type="project" value="UniProtKB-ARBA"/>
</dbReference>
<gene>
    <name evidence="3" type="ORF">BN980_GECA04s06445g</name>
</gene>
<sequence length="613" mass="69995">MASKDFLSVVSTSDGYFFKYNNSEKNTLKISKPNGQISIINERVPGKTRRIDAIIGIFGLHQGHYIVVATKSESTGILNGHEVFRVVDFDILPLKQYLSKDSDEEKYISLLKSHIQAATLFYSRTLDLTNSFQRQATAGNKAVWETADERFFWNKFASQDLIDAAQTEKEVGRYITPLIYGYAKFVKTAINGKALTFGLITRRSRHRAGTRYFRRGIDAKGNVANFNETEQVVSIPDATSGEHQIYTYLQTRGSVPVYWAEINNLKYRPTLQVAGDAIASAKKHFDQQTELYGHNYLVNLVNQKGYELPVKRGYENLVKDLGNSNLTYVYFDFHHECSKMRWHRVQLLIDQLVGLGLDKQGWFQARLGGDKGIETELTQKSVVRTNCMDCLDRTNVVQSQLARWVLQKQLETAGVVSDGQKWERDTKFEFIFRNMWADNADAVSTAYSGTGALKTDFTRLGERTKQGALNDLQNSIKRYYLNNLVDGCRQDGFDLFLGNYHPSETTESPFLDARPLKYQAVPFILFGSFAMVLASIFFSRSDLPWIVLKLFQLVWLGLFAYTFQFLLANGIQYVNWPRLRPLDFIEQAPLKEDGEVVGWLYARTTKPSSKKQD</sequence>
<dbReference type="GO" id="GO:0043812">
    <property type="term" value="F:phosphatidylinositol-4-phosphate phosphatase activity"/>
    <property type="evidence" value="ECO:0007669"/>
    <property type="project" value="TreeGrafter"/>
</dbReference>
<evidence type="ECO:0000256" key="1">
    <source>
        <dbReference type="SAM" id="Phobius"/>
    </source>
</evidence>
<dbReference type="AlphaFoldDB" id="A0A0J9X7W9"/>
<dbReference type="Proteomes" id="UP000242525">
    <property type="component" value="Unassembled WGS sequence"/>
</dbReference>
<name>A0A0J9X7W9_GEOCN</name>
<dbReference type="GO" id="GO:0005783">
    <property type="term" value="C:endoplasmic reticulum"/>
    <property type="evidence" value="ECO:0007669"/>
    <property type="project" value="TreeGrafter"/>
</dbReference>
<evidence type="ECO:0000313" key="4">
    <source>
        <dbReference type="Proteomes" id="UP000242525"/>
    </source>
</evidence>
<dbReference type="EMBL" id="CCBN010000004">
    <property type="protein sequence ID" value="CDO53229.1"/>
    <property type="molecule type" value="Genomic_DNA"/>
</dbReference>
<keyword evidence="4" id="KW-1185">Reference proteome</keyword>
<dbReference type="PROSITE" id="PS50275">
    <property type="entry name" value="SAC"/>
    <property type="match status" value="1"/>
</dbReference>
<feature type="transmembrane region" description="Helical" evidence="1">
    <location>
        <begin position="550"/>
        <end position="574"/>
    </location>
</feature>
<dbReference type="OrthoDB" id="405996at2759"/>
<protein>
    <submittedName>
        <fullName evidence="3">Similar to Saccharomyces cerevisiae YKL212W SAC1 Phosphatidylinositol phosphate (PtdInsP) phosphatase involved in hydrolysis of PtdIns[4]P</fullName>
    </submittedName>
</protein>
<evidence type="ECO:0000313" key="3">
    <source>
        <dbReference type="EMBL" id="CDO53229.1"/>
    </source>
</evidence>
<dbReference type="PANTHER" id="PTHR45662:SF2">
    <property type="entry name" value="PHOSPHATIDYLINOSITOL-3-PHOSPHATASE SAC1"/>
    <property type="match status" value="1"/>
</dbReference>
<organism evidence="3 4">
    <name type="scientific">Geotrichum candidum</name>
    <name type="common">Oospora lactis</name>
    <name type="synonym">Dipodascus geotrichum</name>
    <dbReference type="NCBI Taxonomy" id="1173061"/>
    <lineage>
        <taxon>Eukaryota</taxon>
        <taxon>Fungi</taxon>
        <taxon>Dikarya</taxon>
        <taxon>Ascomycota</taxon>
        <taxon>Saccharomycotina</taxon>
        <taxon>Dipodascomycetes</taxon>
        <taxon>Dipodascales</taxon>
        <taxon>Dipodascaceae</taxon>
        <taxon>Geotrichum</taxon>
    </lineage>
</organism>
<keyword evidence="1" id="KW-0812">Transmembrane</keyword>
<dbReference type="InterPro" id="IPR002013">
    <property type="entry name" value="SAC_dom"/>
</dbReference>
<keyword evidence="1" id="KW-0472">Membrane</keyword>
<dbReference type="PANTHER" id="PTHR45662">
    <property type="entry name" value="PHOSPHATIDYLINOSITIDE PHOSPHATASE SAC1"/>
    <property type="match status" value="1"/>
</dbReference>
<reference evidence="3" key="1">
    <citation type="submission" date="2014-03" db="EMBL/GenBank/DDBJ databases">
        <authorList>
            <person name="Casaregola S."/>
        </authorList>
    </citation>
    <scope>NUCLEOTIDE SEQUENCE [LARGE SCALE GENOMIC DNA]</scope>
    <source>
        <strain evidence="3">CLIB 918</strain>
    </source>
</reference>
<feature type="transmembrane region" description="Helical" evidence="1">
    <location>
        <begin position="520"/>
        <end position="538"/>
    </location>
</feature>
<dbReference type="STRING" id="1173061.A0A0J9X7W9"/>
<proteinExistence type="predicted"/>
<dbReference type="GO" id="GO:0046856">
    <property type="term" value="P:phosphatidylinositol dephosphorylation"/>
    <property type="evidence" value="ECO:0007669"/>
    <property type="project" value="TreeGrafter"/>
</dbReference>
<comment type="caution">
    <text evidence="3">The sequence shown here is derived from an EMBL/GenBank/DDBJ whole genome shotgun (WGS) entry which is preliminary data.</text>
</comment>